<accession>A0A2J7TF93</accession>
<evidence type="ECO:0000259" key="5">
    <source>
        <dbReference type="PROSITE" id="PS50931"/>
    </source>
</evidence>
<dbReference type="RefSeq" id="WP_102844363.1">
    <property type="nucleotide sequence ID" value="NZ_PDZR01000016.1"/>
</dbReference>
<dbReference type="Gene3D" id="3.40.190.290">
    <property type="match status" value="1"/>
</dbReference>
<keyword evidence="2" id="KW-0805">Transcription regulation</keyword>
<dbReference type="Gene3D" id="1.10.10.10">
    <property type="entry name" value="Winged helix-like DNA-binding domain superfamily/Winged helix DNA-binding domain"/>
    <property type="match status" value="1"/>
</dbReference>
<feature type="domain" description="HTH lysR-type" evidence="5">
    <location>
        <begin position="1"/>
        <end position="59"/>
    </location>
</feature>
<dbReference type="InterPro" id="IPR036390">
    <property type="entry name" value="WH_DNA-bd_sf"/>
</dbReference>
<name>A0A2J7TF93_METSI</name>
<organism evidence="6 7">
    <name type="scientific">Methylocella silvestris</name>
    <dbReference type="NCBI Taxonomy" id="199596"/>
    <lineage>
        <taxon>Bacteria</taxon>
        <taxon>Pseudomonadati</taxon>
        <taxon>Pseudomonadota</taxon>
        <taxon>Alphaproteobacteria</taxon>
        <taxon>Hyphomicrobiales</taxon>
        <taxon>Beijerinckiaceae</taxon>
        <taxon>Methylocella</taxon>
    </lineage>
</organism>
<dbReference type="PANTHER" id="PTHR30537:SF5">
    <property type="entry name" value="HTH-TYPE TRANSCRIPTIONAL ACTIVATOR TTDR-RELATED"/>
    <property type="match status" value="1"/>
</dbReference>
<sequence length="303" mass="32319">MDRLETMALLLKAVEAGSLSAAGRSLGLPLATLSRKISDLEAHLGARLLIRSARRLELTDAGRSYALACKRILEEVDDAERAAGGEYRAPKGELTITAPIVFGRLHGAPVIAEFLKAYPEIDVRLLLGDRIVSLVEDRVDLAIRIGDLPDSSLVARRIGAVRRVICASPAYFAARGAPLRPEDLSAHDCISFEAMTSSTQWRFGAGKARQSVPVHSRFVVNTAEAAIEAAIAGVGLTCVLSYQAARALADGSLALALEDFEPPPSPVNLVHAGEHVAPLKLRAFLDFAAPRLRDRLALAAPPA</sequence>
<dbReference type="SUPFAM" id="SSF53850">
    <property type="entry name" value="Periplasmic binding protein-like II"/>
    <property type="match status" value="1"/>
</dbReference>
<dbReference type="InterPro" id="IPR058163">
    <property type="entry name" value="LysR-type_TF_proteobact-type"/>
</dbReference>
<keyword evidence="4" id="KW-0804">Transcription</keyword>
<dbReference type="FunFam" id="1.10.10.10:FF:000001">
    <property type="entry name" value="LysR family transcriptional regulator"/>
    <property type="match status" value="1"/>
</dbReference>
<comment type="caution">
    <text evidence="6">The sequence shown here is derived from an EMBL/GenBank/DDBJ whole genome shotgun (WGS) entry which is preliminary data.</text>
</comment>
<evidence type="ECO:0000256" key="2">
    <source>
        <dbReference type="ARBA" id="ARBA00023015"/>
    </source>
</evidence>
<dbReference type="InterPro" id="IPR036388">
    <property type="entry name" value="WH-like_DNA-bd_sf"/>
</dbReference>
<dbReference type="Pfam" id="PF00126">
    <property type="entry name" value="HTH_1"/>
    <property type="match status" value="1"/>
</dbReference>
<dbReference type="AlphaFoldDB" id="A0A2J7TF93"/>
<dbReference type="InterPro" id="IPR000847">
    <property type="entry name" value="LysR_HTH_N"/>
</dbReference>
<evidence type="ECO:0000313" key="6">
    <source>
        <dbReference type="EMBL" id="PNG25436.1"/>
    </source>
</evidence>
<evidence type="ECO:0000313" key="7">
    <source>
        <dbReference type="Proteomes" id="UP000236286"/>
    </source>
</evidence>
<dbReference type="InterPro" id="IPR005119">
    <property type="entry name" value="LysR_subst-bd"/>
</dbReference>
<dbReference type="Pfam" id="PF03466">
    <property type="entry name" value="LysR_substrate"/>
    <property type="match status" value="1"/>
</dbReference>
<dbReference type="GO" id="GO:0043565">
    <property type="term" value="F:sequence-specific DNA binding"/>
    <property type="evidence" value="ECO:0007669"/>
    <property type="project" value="TreeGrafter"/>
</dbReference>
<protein>
    <submittedName>
        <fullName evidence="6">LysR family transcriptional regulator</fullName>
    </submittedName>
</protein>
<dbReference type="Proteomes" id="UP000236286">
    <property type="component" value="Unassembled WGS sequence"/>
</dbReference>
<dbReference type="GO" id="GO:0003700">
    <property type="term" value="F:DNA-binding transcription factor activity"/>
    <property type="evidence" value="ECO:0007669"/>
    <property type="project" value="InterPro"/>
</dbReference>
<dbReference type="PROSITE" id="PS50931">
    <property type="entry name" value="HTH_LYSR"/>
    <property type="match status" value="1"/>
</dbReference>
<reference evidence="6 7" key="1">
    <citation type="submission" date="2017-10" db="EMBL/GenBank/DDBJ databases">
        <title>Genome announcement of Methylocella silvestris TVC from permafrost.</title>
        <authorList>
            <person name="Wang J."/>
            <person name="Geng K."/>
            <person name="Ul-Haque F."/>
            <person name="Crombie A.T."/>
            <person name="Street L.E."/>
            <person name="Wookey P.A."/>
            <person name="Murrell J.C."/>
            <person name="Pratscher J."/>
        </authorList>
    </citation>
    <scope>NUCLEOTIDE SEQUENCE [LARGE SCALE GENOMIC DNA]</scope>
    <source>
        <strain evidence="6 7">TVC</strain>
    </source>
</reference>
<evidence type="ECO:0000256" key="1">
    <source>
        <dbReference type="ARBA" id="ARBA00009437"/>
    </source>
</evidence>
<gene>
    <name evidence="6" type="ORF">CR492_13930</name>
</gene>
<dbReference type="SUPFAM" id="SSF46785">
    <property type="entry name" value="Winged helix' DNA-binding domain"/>
    <property type="match status" value="1"/>
</dbReference>
<evidence type="ECO:0000256" key="3">
    <source>
        <dbReference type="ARBA" id="ARBA00023125"/>
    </source>
</evidence>
<dbReference type="PANTHER" id="PTHR30537">
    <property type="entry name" value="HTH-TYPE TRANSCRIPTIONAL REGULATOR"/>
    <property type="match status" value="1"/>
</dbReference>
<dbReference type="OrthoDB" id="9786526at2"/>
<proteinExistence type="inferred from homology"/>
<keyword evidence="3" id="KW-0238">DNA-binding</keyword>
<evidence type="ECO:0000256" key="4">
    <source>
        <dbReference type="ARBA" id="ARBA00023163"/>
    </source>
</evidence>
<dbReference type="EMBL" id="PDZR01000016">
    <property type="protein sequence ID" value="PNG25436.1"/>
    <property type="molecule type" value="Genomic_DNA"/>
</dbReference>
<dbReference type="GO" id="GO:0006351">
    <property type="term" value="P:DNA-templated transcription"/>
    <property type="evidence" value="ECO:0007669"/>
    <property type="project" value="TreeGrafter"/>
</dbReference>
<dbReference type="CDD" id="cd08471">
    <property type="entry name" value="PBP2_CrgA_like_2"/>
    <property type="match status" value="1"/>
</dbReference>
<comment type="similarity">
    <text evidence="1">Belongs to the LysR transcriptional regulatory family.</text>
</comment>